<evidence type="ECO:0000256" key="1">
    <source>
        <dbReference type="SAM" id="Phobius"/>
    </source>
</evidence>
<evidence type="ECO:0000313" key="3">
    <source>
        <dbReference type="Proteomes" id="UP000529417"/>
    </source>
</evidence>
<feature type="transmembrane region" description="Helical" evidence="1">
    <location>
        <begin position="83"/>
        <end position="105"/>
    </location>
</feature>
<dbReference type="EMBL" id="JACBXS010000038">
    <property type="protein sequence ID" value="NYS26275.1"/>
    <property type="molecule type" value="Genomic_DNA"/>
</dbReference>
<accession>A0A7Z0I1U7</accession>
<dbReference type="Proteomes" id="UP000529417">
    <property type="component" value="Unassembled WGS sequence"/>
</dbReference>
<comment type="caution">
    <text evidence="2">The sequence shown here is derived from an EMBL/GenBank/DDBJ whole genome shotgun (WGS) entry which is preliminary data.</text>
</comment>
<keyword evidence="3" id="KW-1185">Reference proteome</keyword>
<gene>
    <name evidence="2" type="ORF">HUK65_14895</name>
</gene>
<dbReference type="GO" id="GO:0005886">
    <property type="term" value="C:plasma membrane"/>
    <property type="evidence" value="ECO:0007669"/>
    <property type="project" value="TreeGrafter"/>
</dbReference>
<dbReference type="AlphaFoldDB" id="A0A7Z0I1U7"/>
<evidence type="ECO:0000313" key="2">
    <source>
        <dbReference type="EMBL" id="NYS26275.1"/>
    </source>
</evidence>
<protein>
    <submittedName>
        <fullName evidence="2">DUF805 domain-containing protein</fullName>
    </submittedName>
</protein>
<dbReference type="RefSeq" id="WP_179907070.1">
    <property type="nucleotide sequence ID" value="NZ_JACBXS010000038.1"/>
</dbReference>
<feature type="transmembrane region" description="Helical" evidence="1">
    <location>
        <begin position="125"/>
        <end position="149"/>
    </location>
</feature>
<feature type="transmembrane region" description="Helical" evidence="1">
    <location>
        <begin position="53"/>
        <end position="71"/>
    </location>
</feature>
<proteinExistence type="predicted"/>
<dbReference type="PANTHER" id="PTHR34980">
    <property type="entry name" value="INNER MEMBRANE PROTEIN-RELATED-RELATED"/>
    <property type="match status" value="1"/>
</dbReference>
<name>A0A7Z0I1U7_9RHOB</name>
<reference evidence="2 3" key="1">
    <citation type="journal article" date="2000" name="Arch. Microbiol.">
        <title>Rhodobaca bogoriensis gen. nov. and sp. nov., an alkaliphilic purple nonsulfur bacterium from African Rift Valley soda lakes.</title>
        <authorList>
            <person name="Milford A.D."/>
            <person name="Achenbach L.A."/>
            <person name="Jung D.O."/>
            <person name="Madigan M.T."/>
        </authorList>
    </citation>
    <scope>NUCLEOTIDE SEQUENCE [LARGE SCALE GENOMIC DNA]</scope>
    <source>
        <strain evidence="2 3">2376</strain>
    </source>
</reference>
<keyword evidence="1" id="KW-0472">Membrane</keyword>
<dbReference type="PANTHER" id="PTHR34980:SF2">
    <property type="entry name" value="INNER MEMBRANE PROTEIN YHAH-RELATED"/>
    <property type="match status" value="1"/>
</dbReference>
<keyword evidence="1" id="KW-0812">Transmembrane</keyword>
<keyword evidence="1" id="KW-1133">Transmembrane helix</keyword>
<organism evidence="2 3">
    <name type="scientific">Rhabdonatronobacter sediminivivens</name>
    <dbReference type="NCBI Taxonomy" id="2743469"/>
    <lineage>
        <taxon>Bacteria</taxon>
        <taxon>Pseudomonadati</taxon>
        <taxon>Pseudomonadota</taxon>
        <taxon>Alphaproteobacteria</taxon>
        <taxon>Rhodobacterales</taxon>
        <taxon>Paracoccaceae</taxon>
        <taxon>Rhabdonatronobacter</taxon>
    </lineage>
</organism>
<sequence>MSPVTAVKSGFIEAFNFSGRARRPEYWWFFAFVFVGATVIGALETAVLGQSGLVLRFFQILIFVPFLTVGWRRLQDTGRPGWYLLIPVAVTVLTWVVIGSAPAQIAPEGASVVAPPPGQGLGGDLSPALIGLFMLAQVIAGAVIVWWMIKPSQRGPNRYGPEPRVR</sequence>
<dbReference type="InterPro" id="IPR008523">
    <property type="entry name" value="DUF805"/>
</dbReference>
<feature type="transmembrane region" description="Helical" evidence="1">
    <location>
        <begin position="26"/>
        <end position="47"/>
    </location>
</feature>
<dbReference type="Pfam" id="PF05656">
    <property type="entry name" value="DUF805"/>
    <property type="match status" value="1"/>
</dbReference>